<comment type="caution">
    <text evidence="1">The sequence shown here is derived from an EMBL/GenBank/DDBJ whole genome shotgun (WGS) entry which is preliminary data.</text>
</comment>
<dbReference type="OrthoDB" id="9808993at2"/>
<dbReference type="Pfam" id="PF13223">
    <property type="entry name" value="DUF4031"/>
    <property type="match status" value="1"/>
</dbReference>
<dbReference type="PANTHER" id="PTHR21174">
    <property type="match status" value="1"/>
</dbReference>
<gene>
    <name evidence="1" type="ORF">BJ976_001773</name>
</gene>
<dbReference type="Proteomes" id="UP000560081">
    <property type="component" value="Unassembled WGS sequence"/>
</dbReference>
<evidence type="ECO:0000313" key="2">
    <source>
        <dbReference type="Proteomes" id="UP000560081"/>
    </source>
</evidence>
<name>A0A4Y8X2X7_9MICC</name>
<keyword evidence="1" id="KW-0378">Hydrolase</keyword>
<dbReference type="Gene3D" id="1.10.3210.10">
    <property type="entry name" value="Hypothetical protein af1432"/>
    <property type="match status" value="1"/>
</dbReference>
<dbReference type="PANTHER" id="PTHR21174:SF0">
    <property type="entry name" value="HD PHOSPHOHYDROLASE FAMILY PROTEIN-RELATED"/>
    <property type="match status" value="1"/>
</dbReference>
<sequence length="310" mass="33762">MAVLIDPPAWPAHGTVFSHLVSDSSLEELHAFARDTGLSPRAFDLDHYDVPAHRHAELVAAGAESVSGRELVRRLVGSGLRTPARRRPARRAAVLTRRWQALFAGTPAREAAVTSAGRDLLARWSEPHRRYHSPDHLLAVLEAMDLLERAGEDLGPRPRAVRLAAWFHDAVYDADPARPTGQDEEDSARLAERMLASPGLAVPADVVAETARLVRLTSDHRPAPGDAAGAVLSDADLEVLGRCAQAYDAYVRAVRADFAHVTQEQWRTGRARVLEGLLAADHLFATAAGRARWEATARENLARELAALRA</sequence>
<dbReference type="InterPro" id="IPR025109">
    <property type="entry name" value="DUF4031"/>
</dbReference>
<dbReference type="RefSeq" id="WP_135029987.1">
    <property type="nucleotide sequence ID" value="NZ_BMLA01000002.1"/>
</dbReference>
<evidence type="ECO:0000313" key="1">
    <source>
        <dbReference type="EMBL" id="MBB4883422.1"/>
    </source>
</evidence>
<accession>A0A4Y8X2X7</accession>
<dbReference type="EMBL" id="JACHMC010000001">
    <property type="protein sequence ID" value="MBB4883422.1"/>
    <property type="molecule type" value="Genomic_DNA"/>
</dbReference>
<dbReference type="InterPro" id="IPR009218">
    <property type="entry name" value="HD_phosphohydro"/>
</dbReference>
<dbReference type="SUPFAM" id="SSF109604">
    <property type="entry name" value="HD-domain/PDEase-like"/>
    <property type="match status" value="1"/>
</dbReference>
<organism evidence="1 2">
    <name type="scientific">Micrococcus flavus</name>
    <dbReference type="NCBI Taxonomy" id="384602"/>
    <lineage>
        <taxon>Bacteria</taxon>
        <taxon>Bacillati</taxon>
        <taxon>Actinomycetota</taxon>
        <taxon>Actinomycetes</taxon>
        <taxon>Micrococcales</taxon>
        <taxon>Micrococcaceae</taxon>
        <taxon>Micrococcus</taxon>
    </lineage>
</organism>
<keyword evidence="2" id="KW-1185">Reference proteome</keyword>
<reference evidence="1 2" key="1">
    <citation type="submission" date="2020-08" db="EMBL/GenBank/DDBJ databases">
        <title>Sequencing the genomes of 1000 actinobacteria strains.</title>
        <authorList>
            <person name="Klenk H.-P."/>
        </authorList>
    </citation>
    <scope>NUCLEOTIDE SEQUENCE [LARGE SCALE GENOMIC DNA]</scope>
    <source>
        <strain evidence="1 2">DSM 19079</strain>
    </source>
</reference>
<dbReference type="AlphaFoldDB" id="A0A4Y8X2X7"/>
<dbReference type="GO" id="GO:0016787">
    <property type="term" value="F:hydrolase activity"/>
    <property type="evidence" value="ECO:0007669"/>
    <property type="project" value="UniProtKB-KW"/>
</dbReference>
<protein>
    <submittedName>
        <fullName evidence="1">Putative metal-dependent HD superfamily phosphohydrolase</fullName>
    </submittedName>
</protein>
<proteinExistence type="predicted"/>